<dbReference type="InterPro" id="IPR024185">
    <property type="entry name" value="FTHF_cligase-like_sf"/>
</dbReference>
<sequence length="248" mass="28739">MWRSAVGEHARSVREALKLRRHIHLEPRVQGLQPAAASRRFPSYLAPAMTQLPELPLILSRQEIRKMIRQRRRALTPEQQQEMGQQAATRMMTYPPVVMAHTVAVFLSFDGELDTQPLIEQLWRAGKRVYLPVLHPFSAGNLLFLNYHPQSELVMNRLKIHEPKLDVRDVLPLSRLDVLITPLVAFDEYGQRLGMGGGFYDRTLQNWQHYKMQPVGYAHDCQLVEKLPVEEWDIPLPAVVTPSKVWEW</sequence>
<dbReference type="Pfam" id="PF01812">
    <property type="entry name" value="5-FTHF_cyc-lig"/>
    <property type="match status" value="1"/>
</dbReference>
<dbReference type="Proteomes" id="UP000030665">
    <property type="component" value="Unassembled WGS sequence"/>
</dbReference>
<dbReference type="Gene3D" id="3.40.50.10420">
    <property type="entry name" value="NagB/RpiA/CoA transferase-like"/>
    <property type="match status" value="1"/>
</dbReference>
<dbReference type="SUPFAM" id="SSF100950">
    <property type="entry name" value="NagB/RpiA/CoA transferase-like"/>
    <property type="match status" value="1"/>
</dbReference>
<keyword evidence="4 7" id="KW-0067">ATP-binding</keyword>
<reference evidence="8" key="2">
    <citation type="submission" date="2014-03" db="EMBL/GenBank/DDBJ databases">
        <title>The whipworm genome and dual-species transcriptomics of an intimate host-pathogen interaction.</title>
        <authorList>
            <person name="Foth B.J."/>
            <person name="Tsai I.J."/>
            <person name="Reid A.J."/>
            <person name="Bancroft A.J."/>
            <person name="Nichol S."/>
            <person name="Tracey A."/>
            <person name="Holroyd N."/>
            <person name="Cotton J.A."/>
            <person name="Stanley E.J."/>
            <person name="Zarowiecki M."/>
            <person name="Liu J.Z."/>
            <person name="Huckvale T."/>
            <person name="Cooper P.J."/>
            <person name="Grencis R.K."/>
            <person name="Berriman M."/>
        </authorList>
    </citation>
    <scope>NUCLEOTIDE SEQUENCE [LARGE SCALE GENOMIC DNA]</scope>
</reference>
<dbReference type="GO" id="GO:0035999">
    <property type="term" value="P:tetrahydrofolate interconversion"/>
    <property type="evidence" value="ECO:0007669"/>
    <property type="project" value="TreeGrafter"/>
</dbReference>
<evidence type="ECO:0000313" key="8">
    <source>
        <dbReference type="EMBL" id="CDW60399.1"/>
    </source>
</evidence>
<dbReference type="NCBIfam" id="NF007661">
    <property type="entry name" value="PRK10333.1"/>
    <property type="match status" value="1"/>
</dbReference>
<keyword evidence="3 7" id="KW-0547">Nucleotide-binding</keyword>
<dbReference type="PANTHER" id="PTHR23407">
    <property type="entry name" value="ATPASE INHIBITOR/5-FORMYLTETRAHYDROFOLATE CYCLO-LIGASE"/>
    <property type="match status" value="1"/>
</dbReference>
<comment type="cofactor">
    <cofactor evidence="7">
        <name>Mg(2+)</name>
        <dbReference type="ChEBI" id="CHEBI:18420"/>
    </cofactor>
</comment>
<comment type="similarity">
    <text evidence="1 7">Belongs to the 5-formyltetrahydrofolate cyclo-ligase family.</text>
</comment>
<accession>A0A077ZKY2</accession>
<dbReference type="GO" id="GO:0046872">
    <property type="term" value="F:metal ion binding"/>
    <property type="evidence" value="ECO:0007669"/>
    <property type="project" value="UniProtKB-KW"/>
</dbReference>
<gene>
    <name evidence="8" type="ORF">TTRE_0000877501</name>
</gene>
<evidence type="ECO:0000256" key="2">
    <source>
        <dbReference type="ARBA" id="ARBA00022598"/>
    </source>
</evidence>
<dbReference type="GO" id="GO:0005524">
    <property type="term" value="F:ATP binding"/>
    <property type="evidence" value="ECO:0007669"/>
    <property type="project" value="UniProtKB-KW"/>
</dbReference>
<dbReference type="EC" id="6.3.3.2" evidence="6 7"/>
<dbReference type="InterPro" id="IPR002698">
    <property type="entry name" value="FTHF_cligase"/>
</dbReference>
<protein>
    <recommendedName>
        <fullName evidence="6 7">5-formyltetrahydrofolate cyclo-ligase</fullName>
        <ecNumber evidence="6 7">6.3.3.2</ecNumber>
    </recommendedName>
</protein>
<keyword evidence="7" id="KW-0479">Metal-binding</keyword>
<dbReference type="AlphaFoldDB" id="A0A077ZKY2"/>
<evidence type="ECO:0000256" key="7">
    <source>
        <dbReference type="RuleBase" id="RU361279"/>
    </source>
</evidence>
<evidence type="ECO:0000313" key="9">
    <source>
        <dbReference type="Proteomes" id="UP000030665"/>
    </source>
</evidence>
<keyword evidence="7" id="KW-0460">Magnesium</keyword>
<dbReference type="STRING" id="36087.A0A077ZKY2"/>
<proteinExistence type="inferred from homology"/>
<evidence type="ECO:0000256" key="4">
    <source>
        <dbReference type="ARBA" id="ARBA00022840"/>
    </source>
</evidence>
<evidence type="ECO:0000256" key="1">
    <source>
        <dbReference type="ARBA" id="ARBA00010638"/>
    </source>
</evidence>
<evidence type="ECO:0000256" key="3">
    <source>
        <dbReference type="ARBA" id="ARBA00022741"/>
    </source>
</evidence>
<comment type="catalytic activity">
    <reaction evidence="5 7">
        <text>(6S)-5-formyl-5,6,7,8-tetrahydrofolate + ATP = (6R)-5,10-methenyltetrahydrofolate + ADP + phosphate</text>
        <dbReference type="Rhea" id="RHEA:10488"/>
        <dbReference type="ChEBI" id="CHEBI:30616"/>
        <dbReference type="ChEBI" id="CHEBI:43474"/>
        <dbReference type="ChEBI" id="CHEBI:57455"/>
        <dbReference type="ChEBI" id="CHEBI:57457"/>
        <dbReference type="ChEBI" id="CHEBI:456216"/>
        <dbReference type="EC" id="6.3.3.2"/>
    </reaction>
</comment>
<reference evidence="8" key="1">
    <citation type="submission" date="2014-01" db="EMBL/GenBank/DDBJ databases">
        <authorList>
            <person name="Aslett M."/>
        </authorList>
    </citation>
    <scope>NUCLEOTIDE SEQUENCE</scope>
</reference>
<evidence type="ECO:0000256" key="6">
    <source>
        <dbReference type="ARBA" id="ARBA00038966"/>
    </source>
</evidence>
<keyword evidence="9" id="KW-1185">Reference proteome</keyword>
<organism evidence="8 9">
    <name type="scientific">Trichuris trichiura</name>
    <name type="common">Whipworm</name>
    <name type="synonym">Trichocephalus trichiurus</name>
    <dbReference type="NCBI Taxonomy" id="36087"/>
    <lineage>
        <taxon>Eukaryota</taxon>
        <taxon>Metazoa</taxon>
        <taxon>Ecdysozoa</taxon>
        <taxon>Nematoda</taxon>
        <taxon>Enoplea</taxon>
        <taxon>Dorylaimia</taxon>
        <taxon>Trichinellida</taxon>
        <taxon>Trichuridae</taxon>
        <taxon>Trichuris</taxon>
    </lineage>
</organism>
<evidence type="ECO:0000256" key="5">
    <source>
        <dbReference type="ARBA" id="ARBA00036539"/>
    </source>
</evidence>
<dbReference type="NCBIfam" id="TIGR02727">
    <property type="entry name" value="MTHFS_bact"/>
    <property type="match status" value="1"/>
</dbReference>
<dbReference type="InterPro" id="IPR037171">
    <property type="entry name" value="NagB/RpiA_transferase-like"/>
</dbReference>
<dbReference type="GO" id="GO:0030272">
    <property type="term" value="F:5-formyltetrahydrofolate cyclo-ligase activity"/>
    <property type="evidence" value="ECO:0007669"/>
    <property type="project" value="UniProtKB-EC"/>
</dbReference>
<keyword evidence="2" id="KW-0436">Ligase</keyword>
<dbReference type="EMBL" id="HG807072">
    <property type="protein sequence ID" value="CDW60399.1"/>
    <property type="molecule type" value="Genomic_DNA"/>
</dbReference>
<dbReference type="FunFam" id="3.40.50.10420:FF:000005">
    <property type="entry name" value="5-formyltetrahydrofolate cyclo-ligase"/>
    <property type="match status" value="1"/>
</dbReference>
<dbReference type="OrthoDB" id="2015992at2759"/>
<name>A0A077ZKY2_TRITR</name>
<dbReference type="PANTHER" id="PTHR23407:SF1">
    <property type="entry name" value="5-FORMYLTETRAHYDROFOLATE CYCLO-LIGASE"/>
    <property type="match status" value="1"/>
</dbReference>
<dbReference type="GO" id="GO:0009396">
    <property type="term" value="P:folic acid-containing compound biosynthetic process"/>
    <property type="evidence" value="ECO:0007669"/>
    <property type="project" value="TreeGrafter"/>
</dbReference>